<keyword evidence="2" id="KW-0812">Transmembrane</keyword>
<gene>
    <name evidence="3" type="ORF">MPIPNATIZW_LOCUS204</name>
</gene>
<evidence type="ECO:0000256" key="1">
    <source>
        <dbReference type="SAM" id="MobiDB-lite"/>
    </source>
</evidence>
<name>A0ABN9Z110_PIPNA</name>
<organism evidence="3 4">
    <name type="scientific">Pipistrellus nathusii</name>
    <name type="common">Nathusius' pipistrelle</name>
    <dbReference type="NCBI Taxonomy" id="59473"/>
    <lineage>
        <taxon>Eukaryota</taxon>
        <taxon>Metazoa</taxon>
        <taxon>Chordata</taxon>
        <taxon>Craniata</taxon>
        <taxon>Vertebrata</taxon>
        <taxon>Euteleostomi</taxon>
        <taxon>Mammalia</taxon>
        <taxon>Eutheria</taxon>
        <taxon>Laurasiatheria</taxon>
        <taxon>Chiroptera</taxon>
        <taxon>Yangochiroptera</taxon>
        <taxon>Vespertilionidae</taxon>
        <taxon>Pipistrellus</taxon>
    </lineage>
</organism>
<keyword evidence="2" id="KW-1133">Transmembrane helix</keyword>
<feature type="region of interest" description="Disordered" evidence="1">
    <location>
        <begin position="16"/>
        <end position="51"/>
    </location>
</feature>
<evidence type="ECO:0000313" key="3">
    <source>
        <dbReference type="EMBL" id="CAK6431898.1"/>
    </source>
</evidence>
<feature type="transmembrane region" description="Helical" evidence="2">
    <location>
        <begin position="90"/>
        <end position="117"/>
    </location>
</feature>
<dbReference type="EMBL" id="OY882858">
    <property type="protein sequence ID" value="CAK6431898.1"/>
    <property type="molecule type" value="Genomic_DNA"/>
</dbReference>
<dbReference type="Proteomes" id="UP001314169">
    <property type="component" value="Chromosome 1"/>
</dbReference>
<evidence type="ECO:0000313" key="4">
    <source>
        <dbReference type="Proteomes" id="UP001314169"/>
    </source>
</evidence>
<keyword evidence="2" id="KW-0472">Membrane</keyword>
<proteinExistence type="predicted"/>
<protein>
    <submittedName>
        <fullName evidence="3">Uncharacterized protein</fullName>
    </submittedName>
</protein>
<accession>A0ABN9Z110</accession>
<reference evidence="3" key="1">
    <citation type="submission" date="2023-12" db="EMBL/GenBank/DDBJ databases">
        <authorList>
            <person name="Brown T."/>
        </authorList>
    </citation>
    <scope>NUCLEOTIDE SEQUENCE</scope>
</reference>
<keyword evidence="4" id="KW-1185">Reference proteome</keyword>
<sequence>MSSTKIRLRMELKVKLQSACPSPDPDSDPDPDARLEKGTVPGPAVPTRRGPAWSCPEWQPGCTSPALLELLWHEARAPFQSTYSLNVYRLAVLAGLSTAHVFFILSFVLFCFLNIFYKKKKDFIQAIYKWISIIT</sequence>
<evidence type="ECO:0000256" key="2">
    <source>
        <dbReference type="SAM" id="Phobius"/>
    </source>
</evidence>